<organism evidence="2 3">
    <name type="scientific">Marasmiellus scandens</name>
    <dbReference type="NCBI Taxonomy" id="2682957"/>
    <lineage>
        <taxon>Eukaryota</taxon>
        <taxon>Fungi</taxon>
        <taxon>Dikarya</taxon>
        <taxon>Basidiomycota</taxon>
        <taxon>Agaricomycotina</taxon>
        <taxon>Agaricomycetes</taxon>
        <taxon>Agaricomycetidae</taxon>
        <taxon>Agaricales</taxon>
        <taxon>Marasmiineae</taxon>
        <taxon>Omphalotaceae</taxon>
        <taxon>Marasmiellus</taxon>
    </lineage>
</organism>
<accession>A0ABR1K3Z0</accession>
<dbReference type="Gene3D" id="3.10.20.90">
    <property type="entry name" value="Phosphatidylinositol 3-kinase Catalytic Subunit, Chain A, domain 1"/>
    <property type="match status" value="2"/>
</dbReference>
<feature type="compositionally biased region" description="Basic and acidic residues" evidence="1">
    <location>
        <begin position="64"/>
        <end position="74"/>
    </location>
</feature>
<comment type="caution">
    <text evidence="2">The sequence shown here is derived from an EMBL/GenBank/DDBJ whole genome shotgun (WGS) entry which is preliminary data.</text>
</comment>
<dbReference type="Proteomes" id="UP001498398">
    <property type="component" value="Unassembled WGS sequence"/>
</dbReference>
<dbReference type="EMBL" id="JBANRG010000003">
    <property type="protein sequence ID" value="KAK7469037.1"/>
    <property type="molecule type" value="Genomic_DNA"/>
</dbReference>
<keyword evidence="3" id="KW-1185">Reference proteome</keyword>
<feature type="compositionally biased region" description="Low complexity" evidence="1">
    <location>
        <begin position="338"/>
        <end position="352"/>
    </location>
</feature>
<feature type="compositionally biased region" description="Basic residues" evidence="1">
    <location>
        <begin position="153"/>
        <end position="167"/>
    </location>
</feature>
<proteinExistence type="predicted"/>
<name>A0ABR1K3Z0_9AGAR</name>
<sequence>MSSATSQPRPRPRPKPVPKAKIPNGPGPTPTPGASATYEVQDSDEMFIRNRARDRDAWAQLEKLDKAKEAKSKEIVVSSSDDNDSDRESTPGPGRKVKSKGKEKKVVNNLPLWERNKKFKRYVSQSKSSDEDEDSDDSIKLVDVNKTPNAHGNLKRKRGNERKRSRSKSITPPPEVPRHQLQNAKDIVRKTLGVTRATSSPDLDDDFKLDDTQNRLDPELAEYARKHAQSHPRATSSGPEDKVTVRVRWQPHPQDPSGKKTITEFRLEKHDNFTSLFEAIAEEAGILSQDVVMTYHNNRFFPSVTPDALKIWDRAELVACDKETWDHLRKESKEIRFSSQQPPSKPTSSSIQVNDDSDDEIIVLGDGDDSSEVELAPEPELASQPQLAAADEEDAGPTFRLVLRSGKTQSDITLTVRPTTKCGAIVKAFLKKAGLANSSEYADFLEGKVQDSAGAKGAKKPRKSVKNVAASTQKTPTLCVDGDRVGNDTEIGDQDLEDGDMIEVVGL</sequence>
<protein>
    <recommendedName>
        <fullName evidence="4">Rad60/SUMO-like domain-containing protein</fullName>
    </recommendedName>
</protein>
<reference evidence="2 3" key="1">
    <citation type="submission" date="2024-01" db="EMBL/GenBank/DDBJ databases">
        <title>A draft genome for the cacao thread blight pathogen Marasmiellus scandens.</title>
        <authorList>
            <person name="Baruah I.K."/>
            <person name="Leung J."/>
            <person name="Bukari Y."/>
            <person name="Amoako-Attah I."/>
            <person name="Meinhardt L.W."/>
            <person name="Bailey B.A."/>
            <person name="Cohen S.P."/>
        </authorList>
    </citation>
    <scope>NUCLEOTIDE SEQUENCE [LARGE SCALE GENOMIC DNA]</scope>
    <source>
        <strain evidence="2 3">GH-19</strain>
    </source>
</reference>
<evidence type="ECO:0000256" key="1">
    <source>
        <dbReference type="SAM" id="MobiDB-lite"/>
    </source>
</evidence>
<feature type="region of interest" description="Disordered" evidence="1">
    <location>
        <begin position="333"/>
        <end position="356"/>
    </location>
</feature>
<evidence type="ECO:0000313" key="3">
    <source>
        <dbReference type="Proteomes" id="UP001498398"/>
    </source>
</evidence>
<evidence type="ECO:0000313" key="2">
    <source>
        <dbReference type="EMBL" id="KAK7469037.1"/>
    </source>
</evidence>
<evidence type="ECO:0008006" key="4">
    <source>
        <dbReference type="Google" id="ProtNLM"/>
    </source>
</evidence>
<feature type="region of interest" description="Disordered" evidence="1">
    <location>
        <begin position="1"/>
        <end position="40"/>
    </location>
</feature>
<feature type="region of interest" description="Disordered" evidence="1">
    <location>
        <begin position="369"/>
        <end position="394"/>
    </location>
</feature>
<feature type="region of interest" description="Disordered" evidence="1">
    <location>
        <begin position="452"/>
        <end position="472"/>
    </location>
</feature>
<gene>
    <name evidence="2" type="ORF">VKT23_003531</name>
</gene>
<feature type="region of interest" description="Disordered" evidence="1">
    <location>
        <begin position="64"/>
        <end position="188"/>
    </location>
</feature>